<reference evidence="2 3" key="1">
    <citation type="submission" date="2018-12" db="EMBL/GenBank/DDBJ databases">
        <title>three novel Halomonas strain isolated from plants.</title>
        <authorList>
            <person name="Sun C."/>
        </authorList>
    </citation>
    <scope>NUCLEOTIDE SEQUENCE [LARGE SCALE GENOMIC DNA]</scope>
    <source>
        <strain evidence="2 3">JCM 18142</strain>
    </source>
</reference>
<feature type="transmembrane region" description="Helical" evidence="1">
    <location>
        <begin position="43"/>
        <end position="61"/>
    </location>
</feature>
<keyword evidence="1" id="KW-1133">Transmembrane helix</keyword>
<dbReference type="Proteomes" id="UP000287023">
    <property type="component" value="Unassembled WGS sequence"/>
</dbReference>
<organism evidence="2 3">
    <name type="scientific">Vreelandella nanhaiensis</name>
    <dbReference type="NCBI Taxonomy" id="1258546"/>
    <lineage>
        <taxon>Bacteria</taxon>
        <taxon>Pseudomonadati</taxon>
        <taxon>Pseudomonadota</taxon>
        <taxon>Gammaproteobacteria</taxon>
        <taxon>Oceanospirillales</taxon>
        <taxon>Halomonadaceae</taxon>
        <taxon>Vreelandella</taxon>
    </lineage>
</organism>
<gene>
    <name evidence="2" type="ORF">ELY38_09950</name>
</gene>
<dbReference type="OrthoDB" id="6174279at2"/>
<evidence type="ECO:0000313" key="2">
    <source>
        <dbReference type="EMBL" id="RUR31765.1"/>
    </source>
</evidence>
<protein>
    <submittedName>
        <fullName evidence="2">Uncharacterized protein</fullName>
    </submittedName>
</protein>
<keyword evidence="3" id="KW-1185">Reference proteome</keyword>
<proteinExistence type="predicted"/>
<keyword evidence="1" id="KW-0812">Transmembrane</keyword>
<feature type="transmembrane region" description="Helical" evidence="1">
    <location>
        <begin position="12"/>
        <end position="31"/>
    </location>
</feature>
<name>A0A3S0W932_9GAMM</name>
<keyword evidence="1" id="KW-0472">Membrane</keyword>
<comment type="caution">
    <text evidence="2">The sequence shown here is derived from an EMBL/GenBank/DDBJ whole genome shotgun (WGS) entry which is preliminary data.</text>
</comment>
<evidence type="ECO:0000313" key="3">
    <source>
        <dbReference type="Proteomes" id="UP000287023"/>
    </source>
</evidence>
<dbReference type="AlphaFoldDB" id="A0A3S0W932"/>
<dbReference type="RefSeq" id="WP_127061829.1">
    <property type="nucleotide sequence ID" value="NZ_RZHF01000014.1"/>
</dbReference>
<accession>A0A3S0W932</accession>
<evidence type="ECO:0000256" key="1">
    <source>
        <dbReference type="SAM" id="Phobius"/>
    </source>
</evidence>
<dbReference type="EMBL" id="RZHF01000014">
    <property type="protein sequence ID" value="RUR31765.1"/>
    <property type="molecule type" value="Genomic_DNA"/>
</dbReference>
<sequence length="67" mass="7696">MTPLNPRYRERLLALVILALVLFCPPVLLIIDRLPSSNIGWLPGYLFGAWTVIIGLTAWLMEHPKRR</sequence>